<feature type="region of interest" description="Disordered" evidence="1">
    <location>
        <begin position="1"/>
        <end position="22"/>
    </location>
</feature>
<evidence type="ECO:0000256" key="1">
    <source>
        <dbReference type="SAM" id="MobiDB-lite"/>
    </source>
</evidence>
<dbReference type="Pfam" id="PF13679">
    <property type="entry name" value="Methyltransf_32"/>
    <property type="match status" value="1"/>
</dbReference>
<dbReference type="SUPFAM" id="SSF53335">
    <property type="entry name" value="S-adenosyl-L-methionine-dependent methyltransferases"/>
    <property type="match status" value="1"/>
</dbReference>
<evidence type="ECO:0000313" key="3">
    <source>
        <dbReference type="EMBL" id="GMI10783.1"/>
    </source>
</evidence>
<feature type="domain" description="Methyltransferase" evidence="2">
    <location>
        <begin position="246"/>
        <end position="368"/>
    </location>
</feature>
<reference evidence="3" key="1">
    <citation type="submission" date="2022-07" db="EMBL/GenBank/DDBJ databases">
        <title>Genome analysis of Parmales, a sister group of diatoms, reveals the evolutionary specialization of diatoms from phago-mixotrophs to photoautotrophs.</title>
        <authorList>
            <person name="Ban H."/>
            <person name="Sato S."/>
            <person name="Yoshikawa S."/>
            <person name="Kazumasa Y."/>
            <person name="Nakamura Y."/>
            <person name="Ichinomiya M."/>
            <person name="Saitoh K."/>
            <person name="Sato N."/>
            <person name="Blanc-Mathieu R."/>
            <person name="Endo H."/>
            <person name="Kuwata A."/>
            <person name="Ogata H."/>
        </authorList>
    </citation>
    <scope>NUCLEOTIDE SEQUENCE</scope>
</reference>
<dbReference type="GO" id="GO:0005737">
    <property type="term" value="C:cytoplasm"/>
    <property type="evidence" value="ECO:0007669"/>
    <property type="project" value="TreeGrafter"/>
</dbReference>
<proteinExistence type="predicted"/>
<accession>A0A9W7FEL6</accession>
<dbReference type="Proteomes" id="UP001165082">
    <property type="component" value="Unassembled WGS sequence"/>
</dbReference>
<dbReference type="OrthoDB" id="206598at2759"/>
<comment type="caution">
    <text evidence="3">The sequence shown here is derived from an EMBL/GenBank/DDBJ whole genome shotgun (WGS) entry which is preliminary data.</text>
</comment>
<sequence length="472" mass="51160">MDSSQSDVEDNAEHLRQEIGSLHSSIKDKSTLDKAASNEMVLKSLLIKATRYLAAHPFSKDIYESGLFGSSLLPLPQPASHSLANVLYLQAQLLRHSPEGPVASGCIAKLEEAVNAGVLANPNATTKRKPQLKREKELREMKIAAGIVNVEEEERLEKEAREVKEERSAHHKRRKVRKLESKIISLASLEADVSDLMSTYTTPQLCGSCTTVPSRVDWSVVPNILQPSAEEEGGGGIKDSERAGRKMSQLESLRVVLDSVILGRSLSIVDFGSGSGNSSLALASLFPSCNFTLVDSKPSCVSILKTRIATSGLSNVTPFLGDVMDYKKPFDVGIAIHLCGEATDLAMKSCIANRASFVLVPCCVGKIHKVIQSQIDANVETPDYPRSSWLKSKLSISDYLSLTRVADFSDGRGEGSHSVVAEKSKVLIDVDRARRGEEEGYTMQVGKLEPKTCSVKNDIIVGKAPITLDAVT</sequence>
<dbReference type="EMBL" id="BRXZ01000391">
    <property type="protein sequence ID" value="GMI10783.1"/>
    <property type="molecule type" value="Genomic_DNA"/>
</dbReference>
<dbReference type="AlphaFoldDB" id="A0A9W7FEL6"/>
<dbReference type="PANTHER" id="PTHR13369">
    <property type="match status" value="1"/>
</dbReference>
<evidence type="ECO:0000259" key="2">
    <source>
        <dbReference type="Pfam" id="PF13679"/>
    </source>
</evidence>
<name>A0A9W7FEL6_9STRA</name>
<dbReference type="InterPro" id="IPR025714">
    <property type="entry name" value="Methyltranfer_dom"/>
</dbReference>
<dbReference type="PANTHER" id="PTHR13369:SF0">
    <property type="entry name" value="GLUTATHIONE S-TRANSFERASE C-TERMINAL DOMAIN-CONTAINING PROTEIN"/>
    <property type="match status" value="1"/>
</dbReference>
<keyword evidence="4" id="KW-1185">Reference proteome</keyword>
<evidence type="ECO:0000313" key="4">
    <source>
        <dbReference type="Proteomes" id="UP001165082"/>
    </source>
</evidence>
<organism evidence="3 4">
    <name type="scientific">Triparma retinervis</name>
    <dbReference type="NCBI Taxonomy" id="2557542"/>
    <lineage>
        <taxon>Eukaryota</taxon>
        <taxon>Sar</taxon>
        <taxon>Stramenopiles</taxon>
        <taxon>Ochrophyta</taxon>
        <taxon>Bolidophyceae</taxon>
        <taxon>Parmales</taxon>
        <taxon>Triparmaceae</taxon>
        <taxon>Triparma</taxon>
    </lineage>
</organism>
<dbReference type="CDD" id="cd02440">
    <property type="entry name" value="AdoMet_MTases"/>
    <property type="match status" value="1"/>
</dbReference>
<gene>
    <name evidence="3" type="ORF">TrRE_jg3080</name>
</gene>
<dbReference type="InterPro" id="IPR029063">
    <property type="entry name" value="SAM-dependent_MTases_sf"/>
</dbReference>
<dbReference type="Gene3D" id="3.40.50.150">
    <property type="entry name" value="Vaccinia Virus protein VP39"/>
    <property type="match status" value="1"/>
</dbReference>
<protein>
    <recommendedName>
        <fullName evidence="2">Methyltransferase domain-containing protein</fullName>
    </recommendedName>
</protein>